<comment type="caution">
    <text evidence="2">The sequence shown here is derived from an EMBL/GenBank/DDBJ whole genome shotgun (WGS) entry which is preliminary data.</text>
</comment>
<name>A0A7J9GI26_9ROSI</name>
<evidence type="ECO:0000313" key="3">
    <source>
        <dbReference type="Proteomes" id="UP000593560"/>
    </source>
</evidence>
<keyword evidence="3" id="KW-1185">Reference proteome</keyword>
<feature type="chain" id="PRO_5029624260" evidence="1">
    <location>
        <begin position="27"/>
        <end position="40"/>
    </location>
</feature>
<dbReference type="EMBL" id="JABFAD010000004">
    <property type="protein sequence ID" value="MBA0797222.1"/>
    <property type="molecule type" value="Genomic_DNA"/>
</dbReference>
<protein>
    <submittedName>
        <fullName evidence="2">Uncharacterized protein</fullName>
    </submittedName>
</protein>
<reference evidence="2 3" key="1">
    <citation type="journal article" date="2019" name="Genome Biol. Evol.">
        <title>Insights into the evolution of the New World diploid cottons (Gossypium, subgenus Houzingenia) based on genome sequencing.</title>
        <authorList>
            <person name="Grover C.E."/>
            <person name="Arick M.A. 2nd"/>
            <person name="Thrash A."/>
            <person name="Conover J.L."/>
            <person name="Sanders W.S."/>
            <person name="Peterson D.G."/>
            <person name="Frelichowski J.E."/>
            <person name="Scheffler J.A."/>
            <person name="Scheffler B.E."/>
            <person name="Wendel J.F."/>
        </authorList>
    </citation>
    <scope>NUCLEOTIDE SEQUENCE [LARGE SCALE GENOMIC DNA]</scope>
    <source>
        <strain evidence="2">0</strain>
        <tissue evidence="2">Leaf</tissue>
    </source>
</reference>
<gene>
    <name evidence="2" type="ORF">Gohar_007937</name>
</gene>
<evidence type="ECO:0000313" key="2">
    <source>
        <dbReference type="EMBL" id="MBA0797222.1"/>
    </source>
</evidence>
<dbReference type="AlphaFoldDB" id="A0A7J9GI26"/>
<sequence length="40" mass="4485">MLSISATKCLVRIFVFVFLACLSSNCQPTQESQKEYVSVN</sequence>
<feature type="signal peptide" evidence="1">
    <location>
        <begin position="1"/>
        <end position="26"/>
    </location>
</feature>
<accession>A0A7J9GI26</accession>
<keyword evidence="1" id="KW-0732">Signal</keyword>
<organism evidence="2 3">
    <name type="scientific">Gossypium harknessii</name>
    <dbReference type="NCBI Taxonomy" id="34285"/>
    <lineage>
        <taxon>Eukaryota</taxon>
        <taxon>Viridiplantae</taxon>
        <taxon>Streptophyta</taxon>
        <taxon>Embryophyta</taxon>
        <taxon>Tracheophyta</taxon>
        <taxon>Spermatophyta</taxon>
        <taxon>Magnoliopsida</taxon>
        <taxon>eudicotyledons</taxon>
        <taxon>Gunneridae</taxon>
        <taxon>Pentapetalae</taxon>
        <taxon>rosids</taxon>
        <taxon>malvids</taxon>
        <taxon>Malvales</taxon>
        <taxon>Malvaceae</taxon>
        <taxon>Malvoideae</taxon>
        <taxon>Gossypium</taxon>
    </lineage>
</organism>
<proteinExistence type="predicted"/>
<dbReference type="Proteomes" id="UP000593560">
    <property type="component" value="Unassembled WGS sequence"/>
</dbReference>
<evidence type="ECO:0000256" key="1">
    <source>
        <dbReference type="SAM" id="SignalP"/>
    </source>
</evidence>